<protein>
    <recommendedName>
        <fullName evidence="3">Transposase</fullName>
    </recommendedName>
</protein>
<dbReference type="SUPFAM" id="SSF46689">
    <property type="entry name" value="Homeodomain-like"/>
    <property type="match status" value="1"/>
</dbReference>
<evidence type="ECO:0008006" key="3">
    <source>
        <dbReference type="Google" id="ProtNLM"/>
    </source>
</evidence>
<dbReference type="Pfam" id="PF01527">
    <property type="entry name" value="HTH_Tnp_1"/>
    <property type="match status" value="1"/>
</dbReference>
<dbReference type="EMBL" id="CP011801">
    <property type="protein sequence ID" value="ALA59609.1"/>
    <property type="molecule type" value="Genomic_DNA"/>
</dbReference>
<dbReference type="PANTHER" id="PTHR33215:SF13">
    <property type="entry name" value="PROTEIN DISTAL ANTENNA"/>
    <property type="match status" value="1"/>
</dbReference>
<keyword evidence="2" id="KW-1185">Reference proteome</keyword>
<dbReference type="PANTHER" id="PTHR33215">
    <property type="entry name" value="PROTEIN DISTAL ANTENNA"/>
    <property type="match status" value="1"/>
</dbReference>
<dbReference type="InterPro" id="IPR009057">
    <property type="entry name" value="Homeodomain-like_sf"/>
</dbReference>
<accession>A0A0K2GFI4</accession>
<dbReference type="GO" id="GO:0004803">
    <property type="term" value="F:transposase activity"/>
    <property type="evidence" value="ECO:0007669"/>
    <property type="project" value="InterPro"/>
</dbReference>
<reference evidence="1 2" key="1">
    <citation type="journal article" date="2015" name="Proc. Natl. Acad. Sci. U.S.A.">
        <title>Expanded metabolic versatility of ubiquitous nitrite-oxidizing bacteria from the genus Nitrospira.</title>
        <authorList>
            <person name="Koch H."/>
            <person name="Lucker S."/>
            <person name="Albertsen M."/>
            <person name="Kitzinger K."/>
            <person name="Herbold C."/>
            <person name="Spieck E."/>
            <person name="Nielsen P.H."/>
            <person name="Wagner M."/>
            <person name="Daims H."/>
        </authorList>
    </citation>
    <scope>NUCLEOTIDE SEQUENCE [LARGE SCALE GENOMIC DNA]</scope>
    <source>
        <strain evidence="1 2">NSP M-1</strain>
    </source>
</reference>
<evidence type="ECO:0000313" key="1">
    <source>
        <dbReference type="EMBL" id="ALA59609.1"/>
    </source>
</evidence>
<sequence length="96" mass="10857">MGQRRRFTPEFKRQAVQLLNAGQRPAAEIARELGIPRNRLYKWQKEVAAHGGAFPGSGRQAEPAAELARLRRELARVTEERDILKKAAAYFARESA</sequence>
<dbReference type="InterPro" id="IPR002514">
    <property type="entry name" value="Transposase_8"/>
</dbReference>
<dbReference type="KEGG" id="nmv:NITMOv2_3210"/>
<dbReference type="STRING" id="42253.NITMOv2_3210"/>
<dbReference type="Gene3D" id="1.10.10.60">
    <property type="entry name" value="Homeodomain-like"/>
    <property type="match status" value="1"/>
</dbReference>
<gene>
    <name evidence="1" type="ORF">NITMOv2_3210</name>
</gene>
<dbReference type="InterPro" id="IPR051839">
    <property type="entry name" value="RD_transcriptional_regulator"/>
</dbReference>
<proteinExistence type="predicted"/>
<dbReference type="GO" id="GO:0006313">
    <property type="term" value="P:DNA transposition"/>
    <property type="evidence" value="ECO:0007669"/>
    <property type="project" value="InterPro"/>
</dbReference>
<dbReference type="GO" id="GO:0003677">
    <property type="term" value="F:DNA binding"/>
    <property type="evidence" value="ECO:0007669"/>
    <property type="project" value="InterPro"/>
</dbReference>
<dbReference type="PATRIC" id="fig|42253.5.peg.3164"/>
<dbReference type="Proteomes" id="UP000069205">
    <property type="component" value="Chromosome"/>
</dbReference>
<name>A0A0K2GFI4_NITMO</name>
<dbReference type="AlphaFoldDB" id="A0A0K2GFI4"/>
<organism evidence="1 2">
    <name type="scientific">Nitrospira moscoviensis</name>
    <dbReference type="NCBI Taxonomy" id="42253"/>
    <lineage>
        <taxon>Bacteria</taxon>
        <taxon>Pseudomonadati</taxon>
        <taxon>Nitrospirota</taxon>
        <taxon>Nitrospiria</taxon>
        <taxon>Nitrospirales</taxon>
        <taxon>Nitrospiraceae</taxon>
        <taxon>Nitrospira</taxon>
    </lineage>
</organism>
<evidence type="ECO:0000313" key="2">
    <source>
        <dbReference type="Proteomes" id="UP000069205"/>
    </source>
</evidence>